<feature type="region of interest" description="Disordered" evidence="1">
    <location>
        <begin position="1"/>
        <end position="48"/>
    </location>
</feature>
<protein>
    <submittedName>
        <fullName evidence="2">Uncharacterized protein</fullName>
    </submittedName>
</protein>
<dbReference type="AlphaFoldDB" id="A0A5C3EUJ5"/>
<evidence type="ECO:0000313" key="3">
    <source>
        <dbReference type="Proteomes" id="UP000323386"/>
    </source>
</evidence>
<gene>
    <name evidence="2" type="ORF">PSFLO_00162</name>
</gene>
<sequence>MAAVSPKPGQAARPREIPRGSRPAPCAEGDVTGPSQERERASGQLASRLDDVILREADRCWQVTTQPSALADKGAEERGGVGPSILVGSWAPPLNEQPAASGNRGDQIIWKALALAGPEKVHAAQRASRSVRSGRRDQGQRLAITLRALDGLLVAAARPIRGWGSELDLGKCARGQPNQSFDCSTRCSPRQVEDGRLAGNVDEAPGKNPTKRRGTQAAALRFQLNRWLRRRPRRPPTPPPSPQRPCRQQRLAFIQSLVNERPYVVTAISKSLHSATASPANEPPRTSPSPSAGPADEEPLSKLVSSPRGLFKMQTPTL</sequence>
<proteinExistence type="predicted"/>
<name>A0A5C3EUJ5_9BASI</name>
<feature type="region of interest" description="Disordered" evidence="1">
    <location>
        <begin position="272"/>
        <end position="318"/>
    </location>
</feature>
<dbReference type="Proteomes" id="UP000323386">
    <property type="component" value="Unassembled WGS sequence"/>
</dbReference>
<keyword evidence="3" id="KW-1185">Reference proteome</keyword>
<organism evidence="2 3">
    <name type="scientific">Pseudozyma flocculosa</name>
    <dbReference type="NCBI Taxonomy" id="84751"/>
    <lineage>
        <taxon>Eukaryota</taxon>
        <taxon>Fungi</taxon>
        <taxon>Dikarya</taxon>
        <taxon>Basidiomycota</taxon>
        <taxon>Ustilaginomycotina</taxon>
        <taxon>Ustilaginomycetes</taxon>
        <taxon>Ustilaginales</taxon>
        <taxon>Ustilaginaceae</taxon>
        <taxon>Pseudozyma</taxon>
    </lineage>
</organism>
<evidence type="ECO:0000256" key="1">
    <source>
        <dbReference type="SAM" id="MobiDB-lite"/>
    </source>
</evidence>
<dbReference type="EMBL" id="OOIP01000001">
    <property type="protein sequence ID" value="SPO34691.1"/>
    <property type="molecule type" value="Genomic_DNA"/>
</dbReference>
<evidence type="ECO:0000313" key="2">
    <source>
        <dbReference type="EMBL" id="SPO34691.1"/>
    </source>
</evidence>
<reference evidence="2 3" key="1">
    <citation type="submission" date="2018-03" db="EMBL/GenBank/DDBJ databases">
        <authorList>
            <person name="Guldener U."/>
        </authorList>
    </citation>
    <scope>NUCLEOTIDE SEQUENCE [LARGE SCALE GENOMIC DNA]</scope>
    <source>
        <strain evidence="2 3">DAOM196992</strain>
    </source>
</reference>
<accession>A0A5C3EUJ5</accession>
<feature type="region of interest" description="Disordered" evidence="1">
    <location>
        <begin position="196"/>
        <end position="248"/>
    </location>
</feature>